<dbReference type="GO" id="GO:0005935">
    <property type="term" value="C:cellular bud neck"/>
    <property type="evidence" value="ECO:0007669"/>
    <property type="project" value="UniProtKB-SubCell"/>
</dbReference>
<feature type="domain" description="Exocyst complex subunit Exo70 C-terminal" evidence="6">
    <location>
        <begin position="264"/>
        <end position="672"/>
    </location>
</feature>
<name>A0A6A6NX90_9PEZI</name>
<dbReference type="GO" id="GO:0015031">
    <property type="term" value="P:protein transport"/>
    <property type="evidence" value="ECO:0007669"/>
    <property type="project" value="UniProtKB-KW"/>
</dbReference>
<accession>A0A6A6NX90</accession>
<dbReference type="EMBL" id="MU001684">
    <property type="protein sequence ID" value="KAF2456077.1"/>
    <property type="molecule type" value="Genomic_DNA"/>
</dbReference>
<evidence type="ECO:0000256" key="1">
    <source>
        <dbReference type="ARBA" id="ARBA00006756"/>
    </source>
</evidence>
<gene>
    <name evidence="7" type="ORF">BDY21DRAFT_372712</name>
</gene>
<evidence type="ECO:0000256" key="2">
    <source>
        <dbReference type="ARBA" id="ARBA00022448"/>
    </source>
</evidence>
<dbReference type="PANTHER" id="PTHR12542">
    <property type="entry name" value="EXOCYST COMPLEX PROTEIN EXO70"/>
    <property type="match status" value="1"/>
</dbReference>
<evidence type="ECO:0000313" key="7">
    <source>
        <dbReference type="EMBL" id="KAF2456077.1"/>
    </source>
</evidence>
<evidence type="ECO:0000256" key="4">
    <source>
        <dbReference type="RuleBase" id="RU365026"/>
    </source>
</evidence>
<keyword evidence="4" id="KW-0653">Protein transport</keyword>
<keyword evidence="3 4" id="KW-0268">Exocytosis</keyword>
<reference evidence="7" key="1">
    <citation type="journal article" date="2020" name="Stud. Mycol.">
        <title>101 Dothideomycetes genomes: a test case for predicting lifestyles and emergence of pathogens.</title>
        <authorList>
            <person name="Haridas S."/>
            <person name="Albert R."/>
            <person name="Binder M."/>
            <person name="Bloem J."/>
            <person name="Labutti K."/>
            <person name="Salamov A."/>
            <person name="Andreopoulos B."/>
            <person name="Baker S."/>
            <person name="Barry K."/>
            <person name="Bills G."/>
            <person name="Bluhm B."/>
            <person name="Cannon C."/>
            <person name="Castanera R."/>
            <person name="Culley D."/>
            <person name="Daum C."/>
            <person name="Ezra D."/>
            <person name="Gonzalez J."/>
            <person name="Henrissat B."/>
            <person name="Kuo A."/>
            <person name="Liang C."/>
            <person name="Lipzen A."/>
            <person name="Lutzoni F."/>
            <person name="Magnuson J."/>
            <person name="Mondo S."/>
            <person name="Nolan M."/>
            <person name="Ohm R."/>
            <person name="Pangilinan J."/>
            <person name="Park H.-J."/>
            <person name="Ramirez L."/>
            <person name="Alfaro M."/>
            <person name="Sun H."/>
            <person name="Tritt A."/>
            <person name="Yoshinaga Y."/>
            <person name="Zwiers L.-H."/>
            <person name="Turgeon B."/>
            <person name="Goodwin S."/>
            <person name="Spatafora J."/>
            <person name="Crous P."/>
            <person name="Grigoriev I."/>
        </authorList>
    </citation>
    <scope>NUCLEOTIDE SEQUENCE</scope>
    <source>
        <strain evidence="7">ATCC 16933</strain>
    </source>
</reference>
<comment type="similarity">
    <text evidence="1 4">Belongs to the EXO70 family.</text>
</comment>
<sequence length="675" mass="73568">MVAPRKTAFAEESAEVEVLFANMEKLKGLTKKIQGSLNRLETSGKTVEDAIGPIYGNTQRLQTTNSNVDKIIDAIDRIRAPVDQRNREERIIRAGYVVFRISSSPDVHHQSSPQKSGLNEYIASLDRTTQALADLKQSNLRSNQQAISELQSLLKLGTRQLEDVSREFLREESRPIEPLHYITKQLPFPALPQDKISRLRLINNYISASIAQLSSGDVRETPTAKVYADIRGEYINVSLRNLAAASVTTARKTSPDALYRQGTSGIGTYAQGLEGAWRAEYDNICPIFARDEWGRVYGSTCRVSLDEFGRTLNALNEHIRANLTTDCFLAYEIVGIVTELSMRLDAATGGELKRPLGDALRPVRDTAKASLSKLLDDTRNRAAMLISLPQDGAAVPVTADALSRLQAMTAYIGPLGSIMTSLGDGGWGGSSRRPGAASANGAHFDVGADGRELFAHYAADTVDALLSALEGKARSILKTRSLQGVFIVNNVVVAERMIRASDLAPLLMSGSAGGSRPPSQQQGVGAGGGAGGIRPVLDAWRKRGVAAYSDAWREPSSQLLDVQYTNRGARPHSGGQGPGGVIDSTAVVKALSSKDKDAIKEKFRNFNTSFDDLVQKHKGYKLEKEVRPLLAREVQQVIEPLYGRFWDRYHEVDKGKGKYVKYDKNQLAATLASLG</sequence>
<dbReference type="SUPFAM" id="SSF74788">
    <property type="entry name" value="Cullin repeat-like"/>
    <property type="match status" value="1"/>
</dbReference>
<proteinExistence type="inferred from homology"/>
<evidence type="ECO:0000313" key="8">
    <source>
        <dbReference type="Proteomes" id="UP000799766"/>
    </source>
</evidence>
<feature type="region of interest" description="Disordered" evidence="5">
    <location>
        <begin position="509"/>
        <end position="529"/>
    </location>
</feature>
<dbReference type="AlphaFoldDB" id="A0A6A6NX90"/>
<dbReference type="GO" id="GO:0000145">
    <property type="term" value="C:exocyst"/>
    <property type="evidence" value="ECO:0007669"/>
    <property type="project" value="InterPro"/>
</dbReference>
<dbReference type="OrthoDB" id="1922221at2759"/>
<evidence type="ECO:0000259" key="6">
    <source>
        <dbReference type="Pfam" id="PF03081"/>
    </source>
</evidence>
<dbReference type="InterPro" id="IPR046364">
    <property type="entry name" value="Exo70_C"/>
</dbReference>
<keyword evidence="8" id="KW-1185">Reference proteome</keyword>
<comment type="subcellular location">
    <subcellularLocation>
        <location evidence="4">Bud</location>
    </subcellularLocation>
    <subcellularLocation>
        <location evidence="4">Bud neck</location>
    </subcellularLocation>
</comment>
<dbReference type="Pfam" id="PF03081">
    <property type="entry name" value="Exo70_C"/>
    <property type="match status" value="1"/>
</dbReference>
<dbReference type="GO" id="GO:0006887">
    <property type="term" value="P:exocytosis"/>
    <property type="evidence" value="ECO:0007669"/>
    <property type="project" value="UniProtKB-KW"/>
</dbReference>
<protein>
    <recommendedName>
        <fullName evidence="4">Exocyst complex protein EXO70</fullName>
    </recommendedName>
</protein>
<comment type="function">
    <text evidence="4">Involved in the secretory pathway as part of the exocyst complex which tethers secretory vesicles to the sites of exocytosis. Also plays a role in the assembly of the exocyst.</text>
</comment>
<dbReference type="Pfam" id="PF20669">
    <property type="entry name" value="Exo70_N"/>
    <property type="match status" value="1"/>
</dbReference>
<dbReference type="InterPro" id="IPR004140">
    <property type="entry name" value="Exo70"/>
</dbReference>
<evidence type="ECO:0000256" key="3">
    <source>
        <dbReference type="ARBA" id="ARBA00022483"/>
    </source>
</evidence>
<dbReference type="Gene3D" id="1.20.1280.170">
    <property type="entry name" value="Exocyst complex component Exo70"/>
    <property type="match status" value="1"/>
</dbReference>
<keyword evidence="2 4" id="KW-0813">Transport</keyword>
<dbReference type="GO" id="GO:0005546">
    <property type="term" value="F:phosphatidylinositol-4,5-bisphosphate binding"/>
    <property type="evidence" value="ECO:0007669"/>
    <property type="project" value="InterPro"/>
</dbReference>
<evidence type="ECO:0000256" key="5">
    <source>
        <dbReference type="SAM" id="MobiDB-lite"/>
    </source>
</evidence>
<organism evidence="7 8">
    <name type="scientific">Lineolata rhizophorae</name>
    <dbReference type="NCBI Taxonomy" id="578093"/>
    <lineage>
        <taxon>Eukaryota</taxon>
        <taxon>Fungi</taxon>
        <taxon>Dikarya</taxon>
        <taxon>Ascomycota</taxon>
        <taxon>Pezizomycotina</taxon>
        <taxon>Dothideomycetes</taxon>
        <taxon>Dothideomycetes incertae sedis</taxon>
        <taxon>Lineolatales</taxon>
        <taxon>Lineolataceae</taxon>
        <taxon>Lineolata</taxon>
    </lineage>
</organism>
<dbReference type="Proteomes" id="UP000799766">
    <property type="component" value="Unassembled WGS sequence"/>
</dbReference>
<dbReference type="PANTHER" id="PTHR12542:SF41">
    <property type="entry name" value="EXOCYST COMPLEX COMPONENT 7"/>
    <property type="match status" value="1"/>
</dbReference>
<dbReference type="InterPro" id="IPR016159">
    <property type="entry name" value="Cullin_repeat-like_dom_sf"/>
</dbReference>